<organism evidence="2 3">
    <name type="scientific">Burkholderia orbicola (strain MC0-3)</name>
    <dbReference type="NCBI Taxonomy" id="406425"/>
    <lineage>
        <taxon>Bacteria</taxon>
        <taxon>Pseudomonadati</taxon>
        <taxon>Pseudomonadota</taxon>
        <taxon>Betaproteobacteria</taxon>
        <taxon>Burkholderiales</taxon>
        <taxon>Burkholderiaceae</taxon>
        <taxon>Burkholderia</taxon>
        <taxon>Burkholderia cepacia complex</taxon>
        <taxon>Burkholderia orbicola</taxon>
    </lineage>
</organism>
<feature type="domain" description="NIPSNAP" evidence="1">
    <location>
        <begin position="40"/>
        <end position="132"/>
    </location>
</feature>
<dbReference type="SUPFAM" id="SSF54909">
    <property type="entry name" value="Dimeric alpha+beta barrel"/>
    <property type="match status" value="1"/>
</dbReference>
<evidence type="ECO:0000313" key="3">
    <source>
        <dbReference type="Proteomes" id="UP000002169"/>
    </source>
</evidence>
<dbReference type="AlphaFoldDB" id="B1K6L4"/>
<accession>B1K6L4</accession>
<evidence type="ECO:0000313" key="2">
    <source>
        <dbReference type="EMBL" id="ACA94233.1"/>
    </source>
</evidence>
<dbReference type="KEGG" id="bcm:Bcenmc03_5103"/>
<sequence length="134" mass="15549">MKSRGDVHIRAHAVDTYRPALQTRCSVTAPRAPMITCFLRYVVDPYKLVEFETYGKMWIPLVKQFGGTHHGYFLPSEGASNIALAMFSFPSLAEYERYRERSKDDPACQAAFRYAEETRCIVSYERSFFRPVFE</sequence>
<dbReference type="InterPro" id="IPR012577">
    <property type="entry name" value="NIPSNAP"/>
</dbReference>
<dbReference type="HOGENOM" id="CLU_1892210_0_0_4"/>
<dbReference type="Proteomes" id="UP000002169">
    <property type="component" value="Chromosome 2"/>
</dbReference>
<protein>
    <submittedName>
        <fullName evidence="2">NIPSNAP family containing protein</fullName>
    </submittedName>
</protein>
<dbReference type="EMBL" id="CP000959">
    <property type="protein sequence ID" value="ACA94233.1"/>
    <property type="molecule type" value="Genomic_DNA"/>
</dbReference>
<name>B1K6L4_BURO0</name>
<proteinExistence type="predicted"/>
<reference evidence="3" key="1">
    <citation type="submission" date="2008-02" db="EMBL/GenBank/DDBJ databases">
        <title>Complete sequence of chromosome 2 of Burkholderia cenocepacia MC0-3.</title>
        <authorList>
            <person name="Copeland A."/>
            <person name="Lucas S."/>
            <person name="Lapidus A."/>
            <person name="Barry K."/>
            <person name="Bruce D."/>
            <person name="Goodwin L."/>
            <person name="Glavina del Rio T."/>
            <person name="Dalin E."/>
            <person name="Tice H."/>
            <person name="Pitluck S."/>
            <person name="Chain P."/>
            <person name="Malfatti S."/>
            <person name="Shin M."/>
            <person name="Vergez L."/>
            <person name="Schmutz J."/>
            <person name="Larimer F."/>
            <person name="Land M."/>
            <person name="Hauser L."/>
            <person name="Kyrpides N."/>
            <person name="Mikhailova N."/>
            <person name="Tiedje J."/>
            <person name="Richardson P."/>
        </authorList>
    </citation>
    <scope>NUCLEOTIDE SEQUENCE [LARGE SCALE GENOMIC DNA]</scope>
    <source>
        <strain evidence="3">MC0-3</strain>
    </source>
</reference>
<dbReference type="Pfam" id="PF07978">
    <property type="entry name" value="NIPSNAP"/>
    <property type="match status" value="1"/>
</dbReference>
<gene>
    <name evidence="2" type="ordered locus">Bcenmc03_5103</name>
</gene>
<dbReference type="Gene3D" id="3.30.70.100">
    <property type="match status" value="1"/>
</dbReference>
<evidence type="ECO:0000259" key="1">
    <source>
        <dbReference type="Pfam" id="PF07978"/>
    </source>
</evidence>
<dbReference type="InterPro" id="IPR011008">
    <property type="entry name" value="Dimeric_a/b-barrel"/>
</dbReference>